<keyword evidence="2 5" id="KW-0547">Nucleotide-binding</keyword>
<feature type="domain" description="Protein kinase" evidence="6">
    <location>
        <begin position="10"/>
        <end position="159"/>
    </location>
</feature>
<dbReference type="PROSITE" id="PS50011">
    <property type="entry name" value="PROTEIN_KINASE_DOM"/>
    <property type="match status" value="1"/>
</dbReference>
<evidence type="ECO:0000256" key="2">
    <source>
        <dbReference type="ARBA" id="ARBA00022741"/>
    </source>
</evidence>
<sequence>MDLPQRVGPYTLVRKLGEGGMGFVYLVRDAASGPVALKMMRPELAAREEFRRRFGKEAEAARRVARFCTAPVLDAGIEDGTAYLVTEYVEGPDLSGVVTRRGPLTGSNLEALAVGVATFEGGMQLQLWAVFEGLPEDAEHVDVNLGPLGMIKNVALSSA</sequence>
<evidence type="ECO:0000313" key="8">
    <source>
        <dbReference type="Proteomes" id="UP001597097"/>
    </source>
</evidence>
<dbReference type="InterPro" id="IPR000719">
    <property type="entry name" value="Prot_kinase_dom"/>
</dbReference>
<keyword evidence="3" id="KW-0418">Kinase</keyword>
<dbReference type="PANTHER" id="PTHR43289">
    <property type="entry name" value="MITOGEN-ACTIVATED PROTEIN KINASE KINASE KINASE 20-RELATED"/>
    <property type="match status" value="1"/>
</dbReference>
<keyword evidence="4 5" id="KW-0067">ATP-binding</keyword>
<evidence type="ECO:0000256" key="3">
    <source>
        <dbReference type="ARBA" id="ARBA00022777"/>
    </source>
</evidence>
<name>A0ABW4G5U3_9ACTN</name>
<dbReference type="PROSITE" id="PS00107">
    <property type="entry name" value="PROTEIN_KINASE_ATP"/>
    <property type="match status" value="1"/>
</dbReference>
<dbReference type="Proteomes" id="UP001597097">
    <property type="component" value="Unassembled WGS sequence"/>
</dbReference>
<comment type="caution">
    <text evidence="7">The sequence shown here is derived from an EMBL/GenBank/DDBJ whole genome shotgun (WGS) entry which is preliminary data.</text>
</comment>
<dbReference type="PANTHER" id="PTHR43289:SF34">
    <property type="entry name" value="SERINE_THREONINE-PROTEIN KINASE YBDM-RELATED"/>
    <property type="match status" value="1"/>
</dbReference>
<keyword evidence="1" id="KW-0808">Transferase</keyword>
<gene>
    <name evidence="7" type="ORF">ACFSJ0_12305</name>
</gene>
<feature type="binding site" evidence="5">
    <location>
        <position position="38"/>
    </location>
    <ligand>
        <name>ATP</name>
        <dbReference type="ChEBI" id="CHEBI:30616"/>
    </ligand>
</feature>
<evidence type="ECO:0000256" key="1">
    <source>
        <dbReference type="ARBA" id="ARBA00022679"/>
    </source>
</evidence>
<evidence type="ECO:0000259" key="6">
    <source>
        <dbReference type="PROSITE" id="PS50011"/>
    </source>
</evidence>
<protein>
    <recommendedName>
        <fullName evidence="6">Protein kinase domain-containing protein</fullName>
    </recommendedName>
</protein>
<keyword evidence="8" id="KW-1185">Reference proteome</keyword>
<evidence type="ECO:0000256" key="5">
    <source>
        <dbReference type="PROSITE-ProRule" id="PRU10141"/>
    </source>
</evidence>
<reference evidence="8" key="1">
    <citation type="journal article" date="2019" name="Int. J. Syst. Evol. Microbiol.">
        <title>The Global Catalogue of Microorganisms (GCM) 10K type strain sequencing project: providing services to taxonomists for standard genome sequencing and annotation.</title>
        <authorList>
            <consortium name="The Broad Institute Genomics Platform"/>
            <consortium name="The Broad Institute Genome Sequencing Center for Infectious Disease"/>
            <person name="Wu L."/>
            <person name="Ma J."/>
        </authorList>
    </citation>
    <scope>NUCLEOTIDE SEQUENCE [LARGE SCALE GENOMIC DNA]</scope>
    <source>
        <strain evidence="8">CGMCC 1.15399</strain>
    </source>
</reference>
<evidence type="ECO:0000313" key="7">
    <source>
        <dbReference type="EMBL" id="MFD1537825.1"/>
    </source>
</evidence>
<evidence type="ECO:0000256" key="4">
    <source>
        <dbReference type="ARBA" id="ARBA00022840"/>
    </source>
</evidence>
<organism evidence="7 8">
    <name type="scientific">Nonomuraea guangzhouensis</name>
    <dbReference type="NCBI Taxonomy" id="1291555"/>
    <lineage>
        <taxon>Bacteria</taxon>
        <taxon>Bacillati</taxon>
        <taxon>Actinomycetota</taxon>
        <taxon>Actinomycetes</taxon>
        <taxon>Streptosporangiales</taxon>
        <taxon>Streptosporangiaceae</taxon>
        <taxon>Nonomuraea</taxon>
    </lineage>
</organism>
<dbReference type="RefSeq" id="WP_219530928.1">
    <property type="nucleotide sequence ID" value="NZ_JAHKRM010000010.1"/>
</dbReference>
<dbReference type="InterPro" id="IPR017441">
    <property type="entry name" value="Protein_kinase_ATP_BS"/>
</dbReference>
<proteinExistence type="predicted"/>
<accession>A0ABW4G5U3</accession>
<dbReference type="EMBL" id="JBHUCM010000012">
    <property type="protein sequence ID" value="MFD1537825.1"/>
    <property type="molecule type" value="Genomic_DNA"/>
</dbReference>